<evidence type="ECO:0000313" key="4">
    <source>
        <dbReference type="Proteomes" id="UP000735302"/>
    </source>
</evidence>
<comment type="caution">
    <text evidence="3">The sequence shown here is derived from an EMBL/GenBank/DDBJ whole genome shotgun (WGS) entry which is preliminary data.</text>
</comment>
<protein>
    <submittedName>
        <fullName evidence="3">Lyr motif containing protein 1</fullName>
    </submittedName>
</protein>
<sequence>MSPSHQRAQVLSLYRQILRLSRTWNAASGSASETKKERTYIRDEAKKLFREHKNETSEEKIKEFIREGETRLGLAQHYGTPYPRLMNIPQNVLPFKGSPKFKKDKRVMQQATPIYLKSYSKSGTPGTGSGEESS</sequence>
<dbReference type="PANTHER" id="PTHR14273">
    <property type="entry name" value="LYR MOTIF-CONTAINING PROTEIN 1"/>
    <property type="match status" value="1"/>
</dbReference>
<dbReference type="Pfam" id="PF05347">
    <property type="entry name" value="Complex1_LYR"/>
    <property type="match status" value="1"/>
</dbReference>
<evidence type="ECO:0000313" key="3">
    <source>
        <dbReference type="EMBL" id="GFO31379.1"/>
    </source>
</evidence>
<evidence type="ECO:0000256" key="1">
    <source>
        <dbReference type="ARBA" id="ARBA00009508"/>
    </source>
</evidence>
<accession>A0AAV4CKE4</accession>
<dbReference type="GO" id="GO:0005739">
    <property type="term" value="C:mitochondrion"/>
    <property type="evidence" value="ECO:0007669"/>
    <property type="project" value="TreeGrafter"/>
</dbReference>
<dbReference type="InterPro" id="IPR008011">
    <property type="entry name" value="Complex1_LYR_dom"/>
</dbReference>
<dbReference type="CDD" id="cd20261">
    <property type="entry name" value="Complex1_LYR_LYRM1"/>
    <property type="match status" value="1"/>
</dbReference>
<gene>
    <name evidence="3" type="ORF">PoB_005788400</name>
</gene>
<dbReference type="PANTHER" id="PTHR14273:SF0">
    <property type="entry name" value="LYR MOTIF-CONTAINING PROTEIN 1"/>
    <property type="match status" value="1"/>
</dbReference>
<comment type="similarity">
    <text evidence="1">Belongs to the complex I LYR family.</text>
</comment>
<feature type="domain" description="Complex 1 LYR protein" evidence="2">
    <location>
        <begin position="8"/>
        <end position="73"/>
    </location>
</feature>
<dbReference type="EMBL" id="BLXT01006392">
    <property type="protein sequence ID" value="GFO31379.1"/>
    <property type="molecule type" value="Genomic_DNA"/>
</dbReference>
<name>A0AAV4CKE4_9GAST</name>
<reference evidence="3 4" key="1">
    <citation type="journal article" date="2021" name="Elife">
        <title>Chloroplast acquisition without the gene transfer in kleptoplastic sea slugs, Plakobranchus ocellatus.</title>
        <authorList>
            <person name="Maeda T."/>
            <person name="Takahashi S."/>
            <person name="Yoshida T."/>
            <person name="Shimamura S."/>
            <person name="Takaki Y."/>
            <person name="Nagai Y."/>
            <person name="Toyoda A."/>
            <person name="Suzuki Y."/>
            <person name="Arimoto A."/>
            <person name="Ishii H."/>
            <person name="Satoh N."/>
            <person name="Nishiyama T."/>
            <person name="Hasebe M."/>
            <person name="Maruyama T."/>
            <person name="Minagawa J."/>
            <person name="Obokata J."/>
            <person name="Shigenobu S."/>
        </authorList>
    </citation>
    <scope>NUCLEOTIDE SEQUENCE [LARGE SCALE GENOMIC DNA]</scope>
</reference>
<dbReference type="InterPro" id="IPR040330">
    <property type="entry name" value="LYRM1"/>
</dbReference>
<dbReference type="AlphaFoldDB" id="A0AAV4CKE4"/>
<dbReference type="InterPro" id="IPR045294">
    <property type="entry name" value="Complex1_LYR_LYRM1"/>
</dbReference>
<proteinExistence type="inferred from homology"/>
<keyword evidence="4" id="KW-1185">Reference proteome</keyword>
<evidence type="ECO:0000259" key="2">
    <source>
        <dbReference type="Pfam" id="PF05347"/>
    </source>
</evidence>
<dbReference type="Proteomes" id="UP000735302">
    <property type="component" value="Unassembled WGS sequence"/>
</dbReference>
<organism evidence="3 4">
    <name type="scientific">Plakobranchus ocellatus</name>
    <dbReference type="NCBI Taxonomy" id="259542"/>
    <lineage>
        <taxon>Eukaryota</taxon>
        <taxon>Metazoa</taxon>
        <taxon>Spiralia</taxon>
        <taxon>Lophotrochozoa</taxon>
        <taxon>Mollusca</taxon>
        <taxon>Gastropoda</taxon>
        <taxon>Heterobranchia</taxon>
        <taxon>Euthyneura</taxon>
        <taxon>Panpulmonata</taxon>
        <taxon>Sacoglossa</taxon>
        <taxon>Placobranchoidea</taxon>
        <taxon>Plakobranchidae</taxon>
        <taxon>Plakobranchus</taxon>
    </lineage>
</organism>